<dbReference type="Proteomes" id="UP001208689">
    <property type="component" value="Chromosome"/>
</dbReference>
<organism evidence="1 2">
    <name type="scientific">Candidatus Lokiarchaeum ossiferum</name>
    <dbReference type="NCBI Taxonomy" id="2951803"/>
    <lineage>
        <taxon>Archaea</taxon>
        <taxon>Promethearchaeati</taxon>
        <taxon>Promethearchaeota</taxon>
        <taxon>Promethearchaeia</taxon>
        <taxon>Promethearchaeales</taxon>
        <taxon>Promethearchaeaceae</taxon>
        <taxon>Candidatus Lokiarchaeum</taxon>
    </lineage>
</organism>
<evidence type="ECO:0000313" key="2">
    <source>
        <dbReference type="Proteomes" id="UP001208689"/>
    </source>
</evidence>
<gene>
    <name evidence="1" type="ORF">NEF87_000754</name>
</gene>
<name>A0ABY6HLT6_9ARCH</name>
<accession>A0ABY6HLT6</accession>
<protein>
    <submittedName>
        <fullName evidence="1">Uncharacterized protein</fullName>
    </submittedName>
</protein>
<keyword evidence="2" id="KW-1185">Reference proteome</keyword>
<proteinExistence type="predicted"/>
<sequence length="357" mass="42318">MQKLILVNWDMQLGPRTLVQFPPEENFPPKEVLLKIWAQHEINPKKYFISYYDNEQDKYYCSYLKKQIRTIKTYFIVLELSPEDDERIFQEILDNIAEDLINKIDHPHFNHVLSETYRIVKTYSDLDQEQLFLRLFEDKVRSDIFSILRNGVLTKKQLKSKLEDLYGYSDLNVDLLLTPFIRLGLIQINNIPGSPDSLFLVNDVYSCFLPPKEKPNTDIIRDVITQRYMSPKIIPNEDLQPLMHLYQEPGVKELISLLNEDIHNGMPYEIALTVLKNKEDTIEQLEKHNIVFVHNKKRIYLISQLNFIKFVPTYLISILAKRYQKSEISLDQLVQQLDYIKLTDMENTLGANWNRIY</sequence>
<reference evidence="1" key="1">
    <citation type="submission" date="2022-09" db="EMBL/GenBank/DDBJ databases">
        <title>Actin cytoskeleton and complex cell architecture in an #Asgard archaeon.</title>
        <authorList>
            <person name="Ponce Toledo R.I."/>
            <person name="Schleper C."/>
            <person name="Rodrigues Oliveira T."/>
            <person name="Wollweber F."/>
            <person name="Xu J."/>
            <person name="Rittmann S."/>
            <person name="Klingl A."/>
            <person name="Pilhofer M."/>
        </authorList>
    </citation>
    <scope>NUCLEOTIDE SEQUENCE</scope>
    <source>
        <strain evidence="1">B-35</strain>
    </source>
</reference>
<dbReference type="EMBL" id="CP104013">
    <property type="protein sequence ID" value="UYP44469.1"/>
    <property type="molecule type" value="Genomic_DNA"/>
</dbReference>
<evidence type="ECO:0000313" key="1">
    <source>
        <dbReference type="EMBL" id="UYP44469.1"/>
    </source>
</evidence>